<feature type="region of interest" description="Disordered" evidence="2">
    <location>
        <begin position="44"/>
        <end position="65"/>
    </location>
</feature>
<dbReference type="EMBL" id="MPUH01000250">
    <property type="protein sequence ID" value="OMJ85023.1"/>
    <property type="molecule type" value="Genomic_DNA"/>
</dbReference>
<dbReference type="AlphaFoldDB" id="A0A1R2C7N6"/>
<evidence type="ECO:0000256" key="2">
    <source>
        <dbReference type="SAM" id="MobiDB-lite"/>
    </source>
</evidence>
<dbReference type="OrthoDB" id="292092at2759"/>
<proteinExistence type="predicted"/>
<accession>A0A1R2C7N6</accession>
<protein>
    <submittedName>
        <fullName evidence="3">Uncharacterized protein</fullName>
    </submittedName>
</protein>
<dbReference type="Proteomes" id="UP000187209">
    <property type="component" value="Unassembled WGS sequence"/>
</dbReference>
<sequence length="355" mass="41411">MERRMHLLKAKSKTPVRTYADFIGEDSKDLNEDYSRIGNSSVKLTDGTSLNDSPERKETNQETWGSSEAETIGYLKIELQNKQQDIEDLLIKHDELNSALITYKAQNNSLHKELNSCREKNYQLDVELYLLKENLGNKEKEILQLEHELDLCTNSEKAHKQLKEENVSLKEEIKNKKSIFEAKLKKSIQKNEELIKIIHENNDCITSLKKKIAIIDQNKKLQDPDDFLIRKTAQSVDTKFKIEKLKIPRNYQSSLSPDRNLILTERTAKTESTLMNDLQLLLSVESPSKLMSSILHLKESHKSYKKYQNFYKQISALVQECSPSGFFTSEPTPNQIWKWITRLLEEYMHLKQTIY</sequence>
<evidence type="ECO:0000313" key="4">
    <source>
        <dbReference type="Proteomes" id="UP000187209"/>
    </source>
</evidence>
<keyword evidence="4" id="KW-1185">Reference proteome</keyword>
<keyword evidence="1" id="KW-0175">Coiled coil</keyword>
<feature type="coiled-coil region" evidence="1">
    <location>
        <begin position="128"/>
        <end position="179"/>
    </location>
</feature>
<comment type="caution">
    <text evidence="3">The sequence shown here is derived from an EMBL/GenBank/DDBJ whole genome shotgun (WGS) entry which is preliminary data.</text>
</comment>
<reference evidence="3 4" key="1">
    <citation type="submission" date="2016-11" db="EMBL/GenBank/DDBJ databases">
        <title>The macronuclear genome of Stentor coeruleus: a giant cell with tiny introns.</title>
        <authorList>
            <person name="Slabodnick M."/>
            <person name="Ruby J.G."/>
            <person name="Reiff S.B."/>
            <person name="Swart E.C."/>
            <person name="Gosai S."/>
            <person name="Prabakaran S."/>
            <person name="Witkowska E."/>
            <person name="Larue G.E."/>
            <person name="Fisher S."/>
            <person name="Freeman R.M."/>
            <person name="Gunawardena J."/>
            <person name="Chu W."/>
            <person name="Stover N.A."/>
            <person name="Gregory B.D."/>
            <person name="Nowacki M."/>
            <person name="Derisi J."/>
            <person name="Roy S.W."/>
            <person name="Marshall W.F."/>
            <person name="Sood P."/>
        </authorList>
    </citation>
    <scope>NUCLEOTIDE SEQUENCE [LARGE SCALE GENOMIC DNA]</scope>
    <source>
        <strain evidence="3">WM001</strain>
    </source>
</reference>
<name>A0A1R2C7N6_9CILI</name>
<evidence type="ECO:0000313" key="3">
    <source>
        <dbReference type="EMBL" id="OMJ85023.1"/>
    </source>
</evidence>
<gene>
    <name evidence="3" type="ORF">SteCoe_13745</name>
</gene>
<evidence type="ECO:0000256" key="1">
    <source>
        <dbReference type="SAM" id="Coils"/>
    </source>
</evidence>
<organism evidence="3 4">
    <name type="scientific">Stentor coeruleus</name>
    <dbReference type="NCBI Taxonomy" id="5963"/>
    <lineage>
        <taxon>Eukaryota</taxon>
        <taxon>Sar</taxon>
        <taxon>Alveolata</taxon>
        <taxon>Ciliophora</taxon>
        <taxon>Postciliodesmatophora</taxon>
        <taxon>Heterotrichea</taxon>
        <taxon>Heterotrichida</taxon>
        <taxon>Stentoridae</taxon>
        <taxon>Stentor</taxon>
    </lineage>
</organism>